<evidence type="ECO:0000313" key="4">
    <source>
        <dbReference type="Proteomes" id="UP000515908"/>
    </source>
</evidence>
<dbReference type="InterPro" id="IPR017946">
    <property type="entry name" value="PLC-like_Pdiesterase_TIM-brl"/>
</dbReference>
<accession>A0A7G2C5J5</accession>
<dbReference type="Proteomes" id="UP000515908">
    <property type="component" value="Chromosome 03"/>
</dbReference>
<sequence>MRYWPYILRIYRNRQRILCMAEDGLCAREESTLDEFEGCREVPTTPLTLDNNDVNLLMPYIDSYRIQDARNNRFLRRQVDITNKIPTLMELFEQVPSSLRMDIEVKYPFQPKWDASLFLQTDAFEINGFVDSVLDVVFAFAPENREIAFSSFEPDVCIALALKQSRYDVLFLSDTEEQSDLKDYRSFYVSGAIQFASLQHLSGVSIAADTLTAKDQKHIPSTPIPPDVQSAYARRLKKIMQTQKPGEEEEGTSSIPTFDELLTVVQMEFEKRKKLFDATVHDNEAAVQFEKMWASFNAEYGRSIVKDAHRRGLKVWTWGGANSNHRYSCVQAGTMKVDGIITDDIPVVDTNEGDDRV</sequence>
<keyword evidence="1" id="KW-0378">Hydrolase</keyword>
<evidence type="ECO:0000259" key="2">
    <source>
        <dbReference type="Pfam" id="PF03009"/>
    </source>
</evidence>
<evidence type="ECO:0000256" key="1">
    <source>
        <dbReference type="ARBA" id="ARBA00022801"/>
    </source>
</evidence>
<evidence type="ECO:0000313" key="3">
    <source>
        <dbReference type="EMBL" id="CAD2214401.1"/>
    </source>
</evidence>
<dbReference type="GO" id="GO:0046475">
    <property type="term" value="P:glycerophospholipid catabolic process"/>
    <property type="evidence" value="ECO:0007669"/>
    <property type="project" value="TreeGrafter"/>
</dbReference>
<dbReference type="PANTHER" id="PTHR22958">
    <property type="entry name" value="GLYCEROPHOSPHORYL DIESTER PHOSPHODIESTERASE"/>
    <property type="match status" value="1"/>
</dbReference>
<dbReference type="InterPro" id="IPR051578">
    <property type="entry name" value="GDPD"/>
</dbReference>
<dbReference type="GO" id="GO:0008081">
    <property type="term" value="F:phosphoric diester hydrolase activity"/>
    <property type="evidence" value="ECO:0007669"/>
    <property type="project" value="InterPro"/>
</dbReference>
<feature type="domain" description="GP-PDE" evidence="2">
    <location>
        <begin position="67"/>
        <end position="188"/>
    </location>
</feature>
<reference evidence="3 4" key="1">
    <citation type="submission" date="2020-08" db="EMBL/GenBank/DDBJ databases">
        <authorList>
            <person name="Newling K."/>
            <person name="Davey J."/>
            <person name="Forrester S."/>
        </authorList>
    </citation>
    <scope>NUCLEOTIDE SEQUENCE [LARGE SCALE GENOMIC DNA]</scope>
    <source>
        <strain evidence="4">Crithidia deanei Carvalho (ATCC PRA-265)</strain>
    </source>
</reference>
<dbReference type="Pfam" id="PF03009">
    <property type="entry name" value="GDPD"/>
    <property type="match status" value="1"/>
</dbReference>
<name>A0A7G2C5J5_9TRYP</name>
<dbReference type="AlphaFoldDB" id="A0A7G2C5J5"/>
<dbReference type="VEuPathDB" id="TriTrypDB:ADEAN_000184700"/>
<organism evidence="3 4">
    <name type="scientific">Angomonas deanei</name>
    <dbReference type="NCBI Taxonomy" id="59799"/>
    <lineage>
        <taxon>Eukaryota</taxon>
        <taxon>Discoba</taxon>
        <taxon>Euglenozoa</taxon>
        <taxon>Kinetoplastea</taxon>
        <taxon>Metakinetoplastina</taxon>
        <taxon>Trypanosomatida</taxon>
        <taxon>Trypanosomatidae</taxon>
        <taxon>Strigomonadinae</taxon>
        <taxon>Angomonas</taxon>
    </lineage>
</organism>
<dbReference type="EMBL" id="LR877147">
    <property type="protein sequence ID" value="CAD2214401.1"/>
    <property type="molecule type" value="Genomic_DNA"/>
</dbReference>
<keyword evidence="4" id="KW-1185">Reference proteome</keyword>
<protein>
    <submittedName>
        <fullName evidence="3">Glycerophosphoryl diester phosphodiesterase family, putative</fullName>
    </submittedName>
</protein>
<dbReference type="SUPFAM" id="SSF51695">
    <property type="entry name" value="PLC-like phosphodiesterases"/>
    <property type="match status" value="1"/>
</dbReference>
<dbReference type="PANTHER" id="PTHR22958:SF1">
    <property type="entry name" value="GLYCEROPHOSPHOCHOLINE PHOSPHODIESTERASE GPCPD1"/>
    <property type="match status" value="1"/>
</dbReference>
<gene>
    <name evidence="3" type="ORF">ADEAN_000184700</name>
</gene>
<proteinExistence type="predicted"/>
<dbReference type="InterPro" id="IPR030395">
    <property type="entry name" value="GP_PDE_dom"/>
</dbReference>
<dbReference type="Gene3D" id="3.20.20.190">
    <property type="entry name" value="Phosphatidylinositol (PI) phosphodiesterase"/>
    <property type="match status" value="2"/>
</dbReference>